<organism evidence="2 3">
    <name type="scientific">Pseudoalteromonas denitrificans DSM 6059</name>
    <dbReference type="NCBI Taxonomy" id="1123010"/>
    <lineage>
        <taxon>Bacteria</taxon>
        <taxon>Pseudomonadati</taxon>
        <taxon>Pseudomonadota</taxon>
        <taxon>Gammaproteobacteria</taxon>
        <taxon>Alteromonadales</taxon>
        <taxon>Pseudoalteromonadaceae</taxon>
        <taxon>Pseudoalteromonas</taxon>
    </lineage>
</organism>
<evidence type="ECO:0000256" key="1">
    <source>
        <dbReference type="SAM" id="Phobius"/>
    </source>
</evidence>
<keyword evidence="1" id="KW-0812">Transmembrane</keyword>
<dbReference type="AlphaFoldDB" id="A0A1I1PVS2"/>
<dbReference type="STRING" id="1123010.SAMN02745724_03622"/>
<feature type="transmembrane region" description="Helical" evidence="1">
    <location>
        <begin position="22"/>
        <end position="40"/>
    </location>
</feature>
<protein>
    <submittedName>
        <fullName evidence="2">Uncharacterized protein</fullName>
    </submittedName>
</protein>
<dbReference type="RefSeq" id="WP_091987735.1">
    <property type="nucleotide sequence ID" value="NZ_FOLO01000035.1"/>
</dbReference>
<accession>A0A1I1PVS2</accession>
<reference evidence="2 3" key="1">
    <citation type="submission" date="2016-10" db="EMBL/GenBank/DDBJ databases">
        <authorList>
            <person name="de Groot N.N."/>
        </authorList>
    </citation>
    <scope>NUCLEOTIDE SEQUENCE [LARGE SCALE GENOMIC DNA]</scope>
    <source>
        <strain evidence="2 3">DSM 6059</strain>
    </source>
</reference>
<name>A0A1I1PVS2_9GAMM</name>
<gene>
    <name evidence="2" type="ORF">SAMN02745724_03622</name>
</gene>
<keyword evidence="1" id="KW-1133">Transmembrane helix</keyword>
<keyword evidence="3" id="KW-1185">Reference proteome</keyword>
<dbReference type="OrthoDB" id="6302306at2"/>
<proteinExistence type="predicted"/>
<sequence length="91" mass="10669">MIQDSKTEAEQNQWHMKKELNLAHFITTVMLLVSGILYLGDLDKRINTNSQEILHLKQIRNEDQKRIEKRLDSIDKKLDTLLSSRSGYKNS</sequence>
<dbReference type="EMBL" id="FOLO01000035">
    <property type="protein sequence ID" value="SFD14021.1"/>
    <property type="molecule type" value="Genomic_DNA"/>
</dbReference>
<evidence type="ECO:0000313" key="3">
    <source>
        <dbReference type="Proteomes" id="UP000198862"/>
    </source>
</evidence>
<keyword evidence="1" id="KW-0472">Membrane</keyword>
<evidence type="ECO:0000313" key="2">
    <source>
        <dbReference type="EMBL" id="SFD14021.1"/>
    </source>
</evidence>
<dbReference type="Proteomes" id="UP000198862">
    <property type="component" value="Unassembled WGS sequence"/>
</dbReference>